<sequence>MHIINEQEIEKLIETMPPKLNESNSIIMEDECLLTLLKYYLFLQQYASDIVTNFSFTHEDILYS</sequence>
<evidence type="ECO:0000313" key="2">
    <source>
        <dbReference type="Proteomes" id="UP000282892"/>
    </source>
</evidence>
<protein>
    <submittedName>
        <fullName evidence="1">Uncharacterized protein</fullName>
    </submittedName>
</protein>
<dbReference type="KEGG" id="nmk:CHR53_04235"/>
<name>A0A3Q9QQ15_9BACI</name>
<dbReference type="EMBL" id="CP022572">
    <property type="protein sequence ID" value="AZU60536.1"/>
    <property type="molecule type" value="Genomic_DNA"/>
</dbReference>
<dbReference type="OrthoDB" id="2869895at2"/>
<evidence type="ECO:0000313" key="1">
    <source>
        <dbReference type="EMBL" id="AZU60536.1"/>
    </source>
</evidence>
<proteinExistence type="predicted"/>
<dbReference type="AlphaFoldDB" id="A0A3Q9QQ15"/>
<dbReference type="RefSeq" id="WP_127485191.1">
    <property type="nucleotide sequence ID" value="NZ_CP022572.1"/>
</dbReference>
<organism evidence="1 2">
    <name type="scientific">Neobacillus mesonae</name>
    <dbReference type="NCBI Taxonomy" id="1193713"/>
    <lineage>
        <taxon>Bacteria</taxon>
        <taxon>Bacillati</taxon>
        <taxon>Bacillota</taxon>
        <taxon>Bacilli</taxon>
        <taxon>Bacillales</taxon>
        <taxon>Bacillaceae</taxon>
        <taxon>Neobacillus</taxon>
    </lineage>
</organism>
<dbReference type="Proteomes" id="UP000282892">
    <property type="component" value="Chromosome"/>
</dbReference>
<accession>A0A3Q9QQ15</accession>
<keyword evidence="2" id="KW-1185">Reference proteome</keyword>
<reference evidence="1 2" key="1">
    <citation type="submission" date="2017-07" db="EMBL/GenBank/DDBJ databases">
        <title>The complete genome sequence of Bacillus mesonae strain H20-5, an efficient strain improving plant abiotic stress resistance.</title>
        <authorList>
            <person name="Kim S.Y."/>
            <person name="Song H."/>
            <person name="Sang M.K."/>
            <person name="Weon H.-Y."/>
            <person name="Song J."/>
        </authorList>
    </citation>
    <scope>NUCLEOTIDE SEQUENCE [LARGE SCALE GENOMIC DNA]</scope>
    <source>
        <strain evidence="1 2">H20-5</strain>
    </source>
</reference>
<gene>
    <name evidence="1" type="ORF">CHR53_04235</name>
</gene>